<dbReference type="Pfam" id="PF01261">
    <property type="entry name" value="AP_endonuc_2"/>
    <property type="match status" value="1"/>
</dbReference>
<keyword evidence="3" id="KW-1185">Reference proteome</keyword>
<dbReference type="InterPro" id="IPR036237">
    <property type="entry name" value="Xyl_isomerase-like_sf"/>
</dbReference>
<dbReference type="Gene3D" id="3.20.20.150">
    <property type="entry name" value="Divalent-metal-dependent TIM barrel enzymes"/>
    <property type="match status" value="1"/>
</dbReference>
<reference evidence="2 3" key="1">
    <citation type="submission" date="2022-06" db="EMBL/GenBank/DDBJ databases">
        <title>Isolation of gut microbiota from human fecal samples.</title>
        <authorList>
            <person name="Pamer E.G."/>
            <person name="Barat B."/>
            <person name="Waligurski E."/>
            <person name="Medina S."/>
            <person name="Paddock L."/>
            <person name="Mostad J."/>
        </authorList>
    </citation>
    <scope>NUCLEOTIDE SEQUENCE [LARGE SCALE GENOMIC DNA]</scope>
    <source>
        <strain evidence="2 3">DFI.9.73</strain>
    </source>
</reference>
<dbReference type="GeneID" id="90531052"/>
<name>A0ABT1RX78_9FIRM</name>
<proteinExistence type="predicted"/>
<dbReference type="Proteomes" id="UP001524473">
    <property type="component" value="Unassembled WGS sequence"/>
</dbReference>
<feature type="domain" description="Xylose isomerase-like TIM barrel" evidence="1">
    <location>
        <begin position="20"/>
        <end position="256"/>
    </location>
</feature>
<dbReference type="GO" id="GO:0016853">
    <property type="term" value="F:isomerase activity"/>
    <property type="evidence" value="ECO:0007669"/>
    <property type="project" value="UniProtKB-KW"/>
</dbReference>
<accession>A0ABT1RX78</accession>
<sequence>MKKSINAWAVDPETGFEEMFRQLHEAGFDGVELNVDAENHSAHSLTLSTTGEELRQLRALSKRYELPVVSISSSLYGGKMGSPDSVERAFTKTLLKKQLECAQALESGGILVVPGGGSPKISLVEDGRRSLETLLSLREEILKSGVYTGVENVWNGFFTSPFQMAEFIDRLDCPFVGAYFDVGNVVAFSWPEFWIEVLGERIHNVHIKDFKRRGGLNQGGAFVDLLLGDVNWKAVLPALRRTGFDGYLTAEVFREDSAVPEIPYEKFYSAVAKAMVRILEENEKEQ</sequence>
<dbReference type="InterPro" id="IPR013022">
    <property type="entry name" value="Xyl_isomerase-like_TIM-brl"/>
</dbReference>
<dbReference type="PANTHER" id="PTHR12110:SF41">
    <property type="entry name" value="INOSOSE DEHYDRATASE"/>
    <property type="match status" value="1"/>
</dbReference>
<evidence type="ECO:0000259" key="1">
    <source>
        <dbReference type="Pfam" id="PF01261"/>
    </source>
</evidence>
<comment type="caution">
    <text evidence="2">The sequence shown here is derived from an EMBL/GenBank/DDBJ whole genome shotgun (WGS) entry which is preliminary data.</text>
</comment>
<evidence type="ECO:0000313" key="2">
    <source>
        <dbReference type="EMBL" id="MCQ4839279.1"/>
    </source>
</evidence>
<protein>
    <submittedName>
        <fullName evidence="2">Sugar phosphate isomerase/epimerase</fullName>
    </submittedName>
</protein>
<dbReference type="EMBL" id="JANFZH010000008">
    <property type="protein sequence ID" value="MCQ4839279.1"/>
    <property type="molecule type" value="Genomic_DNA"/>
</dbReference>
<dbReference type="InterPro" id="IPR050312">
    <property type="entry name" value="IolE/XylAMocC-like"/>
</dbReference>
<evidence type="ECO:0000313" key="3">
    <source>
        <dbReference type="Proteomes" id="UP001524473"/>
    </source>
</evidence>
<dbReference type="RefSeq" id="WP_066860093.1">
    <property type="nucleotide sequence ID" value="NZ_CABKVV010000009.1"/>
</dbReference>
<dbReference type="SUPFAM" id="SSF51658">
    <property type="entry name" value="Xylose isomerase-like"/>
    <property type="match status" value="1"/>
</dbReference>
<keyword evidence="2" id="KW-0413">Isomerase</keyword>
<dbReference type="PANTHER" id="PTHR12110">
    <property type="entry name" value="HYDROXYPYRUVATE ISOMERASE"/>
    <property type="match status" value="1"/>
</dbReference>
<organism evidence="2 3">
    <name type="scientific">Neglectibacter timonensis</name>
    <dbReference type="NCBI Taxonomy" id="1776382"/>
    <lineage>
        <taxon>Bacteria</taxon>
        <taxon>Bacillati</taxon>
        <taxon>Bacillota</taxon>
        <taxon>Clostridia</taxon>
        <taxon>Eubacteriales</taxon>
        <taxon>Oscillospiraceae</taxon>
        <taxon>Neglectibacter</taxon>
    </lineage>
</organism>
<gene>
    <name evidence="2" type="ORF">NE695_05040</name>
</gene>